<keyword evidence="3" id="KW-1185">Reference proteome</keyword>
<gene>
    <name evidence="2" type="ORF">VP01_525g8</name>
</gene>
<feature type="chain" id="PRO_5005567515" description="Plastocyanin-like domain-containing protein" evidence="1">
    <location>
        <begin position="25"/>
        <end position="249"/>
    </location>
</feature>
<dbReference type="OrthoDB" id="2495090at2759"/>
<accession>A0A0L6UKH7</accession>
<dbReference type="Proteomes" id="UP000037035">
    <property type="component" value="Unassembled WGS sequence"/>
</dbReference>
<reference evidence="2 3" key="1">
    <citation type="submission" date="2015-08" db="EMBL/GenBank/DDBJ databases">
        <title>Next Generation Sequencing and Analysis of the Genome of Puccinia sorghi L Schw, the Causal Agent of Maize Common Rust.</title>
        <authorList>
            <person name="Rochi L."/>
            <person name="Burguener G."/>
            <person name="Darino M."/>
            <person name="Turjanski A."/>
            <person name="Kreff E."/>
            <person name="Dieguez M.J."/>
            <person name="Sacco F."/>
        </authorList>
    </citation>
    <scope>NUCLEOTIDE SEQUENCE [LARGE SCALE GENOMIC DNA]</scope>
    <source>
        <strain evidence="2 3">RO10H11247</strain>
    </source>
</reference>
<organism evidence="2 3">
    <name type="scientific">Puccinia sorghi</name>
    <dbReference type="NCBI Taxonomy" id="27349"/>
    <lineage>
        <taxon>Eukaryota</taxon>
        <taxon>Fungi</taxon>
        <taxon>Dikarya</taxon>
        <taxon>Basidiomycota</taxon>
        <taxon>Pucciniomycotina</taxon>
        <taxon>Pucciniomycetes</taxon>
        <taxon>Pucciniales</taxon>
        <taxon>Pucciniaceae</taxon>
        <taxon>Puccinia</taxon>
    </lineage>
</organism>
<evidence type="ECO:0000313" key="3">
    <source>
        <dbReference type="Proteomes" id="UP000037035"/>
    </source>
</evidence>
<dbReference type="EMBL" id="LAVV01010453">
    <property type="protein sequence ID" value="KNZ49023.1"/>
    <property type="molecule type" value="Genomic_DNA"/>
</dbReference>
<dbReference type="VEuPathDB" id="FungiDB:VP01_525g8"/>
<keyword evidence="1" id="KW-0732">Signal</keyword>
<proteinExistence type="predicted"/>
<name>A0A0L6UKH7_9BASI</name>
<evidence type="ECO:0000256" key="1">
    <source>
        <dbReference type="SAM" id="SignalP"/>
    </source>
</evidence>
<comment type="caution">
    <text evidence="2">The sequence shown here is derived from an EMBL/GenBank/DDBJ whole genome shotgun (WGS) entry which is preliminary data.</text>
</comment>
<feature type="signal peptide" evidence="1">
    <location>
        <begin position="1"/>
        <end position="24"/>
    </location>
</feature>
<dbReference type="AlphaFoldDB" id="A0A0L6UKH7"/>
<sequence length="249" mass="28153">MTLLPRPALLVVLVTISLTQQVRETSSRGALGRAPLRPRPYFVPVYVPYGPRGQTHRGFSPVNNPPSFGPPFPSLPPPLLWDARLPFEKGLINITDFNTGKPVFTIQNRNNDHHRSFEVVNLTGDALVEKTAQSGFDFTYHTPSGVSYTIHPRGAKTDRWFMQMQGNDPDLNYQNLIYFRGHTKNVGNVYFRNYSRVATFTFDAPKNRTYLAGAEKTVKLEILCPTNIGSQYFIGLWATVKLRMDKYGS</sequence>
<protein>
    <recommendedName>
        <fullName evidence="4">Plastocyanin-like domain-containing protein</fullName>
    </recommendedName>
</protein>
<evidence type="ECO:0008006" key="4">
    <source>
        <dbReference type="Google" id="ProtNLM"/>
    </source>
</evidence>
<evidence type="ECO:0000313" key="2">
    <source>
        <dbReference type="EMBL" id="KNZ49023.1"/>
    </source>
</evidence>